<feature type="compositionally biased region" description="Basic and acidic residues" evidence="1">
    <location>
        <begin position="38"/>
        <end position="47"/>
    </location>
</feature>
<dbReference type="EMBL" id="PUIO01000118">
    <property type="protein sequence ID" value="PQP11404.1"/>
    <property type="molecule type" value="Genomic_DNA"/>
</dbReference>
<feature type="compositionally biased region" description="Low complexity" evidence="1">
    <location>
        <begin position="61"/>
        <end position="88"/>
    </location>
</feature>
<feature type="compositionally biased region" description="Basic residues" evidence="1">
    <location>
        <begin position="95"/>
        <end position="106"/>
    </location>
</feature>
<evidence type="ECO:0000313" key="2">
    <source>
        <dbReference type="EMBL" id="PQP11404.1"/>
    </source>
</evidence>
<comment type="caution">
    <text evidence="2">The sequence shown here is derived from an EMBL/GenBank/DDBJ whole genome shotgun (WGS) entry which is preliminary data.</text>
</comment>
<proteinExistence type="predicted"/>
<dbReference type="AlphaFoldDB" id="A0A2S8I9F5"/>
<organism evidence="2 3">
    <name type="scientific">Rhodococcus opacus</name>
    <name type="common">Nocardia opaca</name>
    <dbReference type="NCBI Taxonomy" id="37919"/>
    <lineage>
        <taxon>Bacteria</taxon>
        <taxon>Bacillati</taxon>
        <taxon>Actinomycetota</taxon>
        <taxon>Actinomycetes</taxon>
        <taxon>Mycobacteriales</taxon>
        <taxon>Nocardiaceae</taxon>
        <taxon>Rhodococcus</taxon>
    </lineage>
</organism>
<dbReference type="Proteomes" id="UP000239290">
    <property type="component" value="Unassembled WGS sequence"/>
</dbReference>
<feature type="non-terminal residue" evidence="2">
    <location>
        <position position="106"/>
    </location>
</feature>
<accession>A0A2S8I9F5</accession>
<evidence type="ECO:0000313" key="3">
    <source>
        <dbReference type="Proteomes" id="UP000239290"/>
    </source>
</evidence>
<gene>
    <name evidence="2" type="ORF">C5613_43420</name>
</gene>
<feature type="region of interest" description="Disordered" evidence="1">
    <location>
        <begin position="32"/>
        <end position="106"/>
    </location>
</feature>
<protein>
    <submittedName>
        <fullName evidence="2">Nucleoid-structuring protein H-NS</fullName>
    </submittedName>
</protein>
<evidence type="ECO:0000256" key="1">
    <source>
        <dbReference type="SAM" id="MobiDB-lite"/>
    </source>
</evidence>
<reference evidence="3" key="1">
    <citation type="submission" date="2018-02" db="EMBL/GenBank/DDBJ databases">
        <title>Draft genome sequencing of Rhodococcus opacus KU647198.</title>
        <authorList>
            <person name="Zheng B.-X."/>
        </authorList>
    </citation>
    <scope>NUCLEOTIDE SEQUENCE [LARGE SCALE GENOMIC DNA]</scope>
    <source>
        <strain evidence="3">04-OD7</strain>
    </source>
</reference>
<name>A0A2S8I9F5_RHOOP</name>
<sequence length="106" mass="11094">MNVISGAARAARNAVAVLRDAGEGAWSFTSSKLRRRTQTSEEARAGSEVEPQITIKPESEPTPSEVPPAKKAAAGKTAVRKAAAANPARSETTRAKRGAKAIAKRL</sequence>